<keyword evidence="3" id="KW-0808">Transferase</keyword>
<evidence type="ECO:0000256" key="3">
    <source>
        <dbReference type="ARBA" id="ARBA00022679"/>
    </source>
</evidence>
<dbReference type="InterPro" id="IPR017907">
    <property type="entry name" value="Znf_RING_CS"/>
</dbReference>
<evidence type="ECO:0000256" key="8">
    <source>
        <dbReference type="ARBA" id="ARBA00022833"/>
    </source>
</evidence>
<keyword evidence="4" id="KW-0479">Metal-binding</keyword>
<dbReference type="Pfam" id="PF01485">
    <property type="entry name" value="IBR"/>
    <property type="match status" value="1"/>
</dbReference>
<evidence type="ECO:0000256" key="7">
    <source>
        <dbReference type="ARBA" id="ARBA00022786"/>
    </source>
</evidence>
<comment type="catalytic activity">
    <reaction evidence="1">
        <text>[E2 ubiquitin-conjugating enzyme]-S-ubiquitinyl-L-cysteine + [acceptor protein]-L-lysine = [E2 ubiquitin-conjugating enzyme]-L-cysteine + [acceptor protein]-N(6)-ubiquitinyl-L-lysine.</text>
        <dbReference type="EC" id="2.3.2.31"/>
    </reaction>
</comment>
<evidence type="ECO:0000256" key="4">
    <source>
        <dbReference type="ARBA" id="ARBA00022723"/>
    </source>
</evidence>
<dbReference type="InterPro" id="IPR044066">
    <property type="entry name" value="TRIAD_supradom"/>
</dbReference>
<dbReference type="GO" id="GO:0061630">
    <property type="term" value="F:ubiquitin protein ligase activity"/>
    <property type="evidence" value="ECO:0007669"/>
    <property type="project" value="UniProtKB-EC"/>
</dbReference>
<accession>A0A210PQQ8</accession>
<gene>
    <name evidence="10" type="ORF">KP79_PYT23707</name>
</gene>
<evidence type="ECO:0000256" key="2">
    <source>
        <dbReference type="ARBA" id="ARBA00012251"/>
    </source>
</evidence>
<keyword evidence="8" id="KW-0862">Zinc</keyword>
<proteinExistence type="predicted"/>
<evidence type="ECO:0000259" key="9">
    <source>
        <dbReference type="PROSITE" id="PS51873"/>
    </source>
</evidence>
<dbReference type="AlphaFoldDB" id="A0A210PQQ8"/>
<sequence length="334" mass="37877">MATEICIETLSGDRKYERSIKLDRRKIKSVVELEKILSAELRLPVERFDIVKMAEALVYENQHPLTANTDLGNPLRIVVHPETRPVYGHLVTSAKDMIMDFEEDDRTYMSCGHAIVPDNLYDLCWNSLKDGAVQFQCSAIDTFNVRGKQTTCDAIWTLYELTVKAQLSTDERVLFEMRLSKNSLQKRKDVQECPFCRCLSARASENNNRVVCINCQQTNPDNSEFCWQCLHPWKVSANGDFCGNLECTTAKGALMSQEILRTCAKKTIDQYKNVPAVRACPGCHALVEHERGCKRMPCKCKHEFCFVCLKPWSSTGCGYNKACASIATCQEISQ</sequence>
<dbReference type="GO" id="GO:0008270">
    <property type="term" value="F:zinc ion binding"/>
    <property type="evidence" value="ECO:0007669"/>
    <property type="project" value="UniProtKB-KW"/>
</dbReference>
<evidence type="ECO:0000256" key="6">
    <source>
        <dbReference type="ARBA" id="ARBA00022771"/>
    </source>
</evidence>
<keyword evidence="7" id="KW-0833">Ubl conjugation pathway</keyword>
<organism evidence="10 11">
    <name type="scientific">Mizuhopecten yessoensis</name>
    <name type="common">Japanese scallop</name>
    <name type="synonym">Patinopecten yessoensis</name>
    <dbReference type="NCBI Taxonomy" id="6573"/>
    <lineage>
        <taxon>Eukaryota</taxon>
        <taxon>Metazoa</taxon>
        <taxon>Spiralia</taxon>
        <taxon>Lophotrochozoa</taxon>
        <taxon>Mollusca</taxon>
        <taxon>Bivalvia</taxon>
        <taxon>Autobranchia</taxon>
        <taxon>Pteriomorphia</taxon>
        <taxon>Pectinida</taxon>
        <taxon>Pectinoidea</taxon>
        <taxon>Pectinidae</taxon>
        <taxon>Mizuhopecten</taxon>
    </lineage>
</organism>
<evidence type="ECO:0000313" key="11">
    <source>
        <dbReference type="Proteomes" id="UP000242188"/>
    </source>
</evidence>
<dbReference type="EMBL" id="NEDP02005553">
    <property type="protein sequence ID" value="OWF38825.1"/>
    <property type="molecule type" value="Genomic_DNA"/>
</dbReference>
<dbReference type="InterPro" id="IPR002867">
    <property type="entry name" value="IBR_dom"/>
</dbReference>
<dbReference type="OrthoDB" id="6084070at2759"/>
<dbReference type="SMART" id="SM00647">
    <property type="entry name" value="IBR"/>
    <property type="match status" value="2"/>
</dbReference>
<dbReference type="STRING" id="6573.A0A210PQQ8"/>
<comment type="caution">
    <text evidence="10">The sequence shown here is derived from an EMBL/GenBank/DDBJ whole genome shotgun (WGS) entry which is preliminary data.</text>
</comment>
<keyword evidence="5" id="KW-0677">Repeat</keyword>
<keyword evidence="11" id="KW-1185">Reference proteome</keyword>
<dbReference type="CDD" id="cd22584">
    <property type="entry name" value="Rcat_RBR_unk"/>
    <property type="match status" value="1"/>
</dbReference>
<dbReference type="EC" id="2.3.2.31" evidence="2"/>
<feature type="domain" description="RING-type" evidence="9">
    <location>
        <begin position="93"/>
        <end position="329"/>
    </location>
</feature>
<dbReference type="PANTHER" id="PTHR11685">
    <property type="entry name" value="RBR FAMILY RING FINGER AND IBR DOMAIN-CONTAINING"/>
    <property type="match status" value="1"/>
</dbReference>
<dbReference type="PROSITE" id="PS00518">
    <property type="entry name" value="ZF_RING_1"/>
    <property type="match status" value="1"/>
</dbReference>
<dbReference type="SUPFAM" id="SSF57850">
    <property type="entry name" value="RING/U-box"/>
    <property type="match status" value="1"/>
</dbReference>
<dbReference type="Gene3D" id="1.20.120.1750">
    <property type="match status" value="1"/>
</dbReference>
<name>A0A210PQQ8_MIZYE</name>
<dbReference type="Proteomes" id="UP000242188">
    <property type="component" value="Unassembled WGS sequence"/>
</dbReference>
<dbReference type="GO" id="GO:0016567">
    <property type="term" value="P:protein ubiquitination"/>
    <property type="evidence" value="ECO:0007669"/>
    <property type="project" value="InterPro"/>
</dbReference>
<reference evidence="10 11" key="1">
    <citation type="journal article" date="2017" name="Nat. Ecol. Evol.">
        <title>Scallop genome provides insights into evolution of bilaterian karyotype and development.</title>
        <authorList>
            <person name="Wang S."/>
            <person name="Zhang J."/>
            <person name="Jiao W."/>
            <person name="Li J."/>
            <person name="Xun X."/>
            <person name="Sun Y."/>
            <person name="Guo X."/>
            <person name="Huan P."/>
            <person name="Dong B."/>
            <person name="Zhang L."/>
            <person name="Hu X."/>
            <person name="Sun X."/>
            <person name="Wang J."/>
            <person name="Zhao C."/>
            <person name="Wang Y."/>
            <person name="Wang D."/>
            <person name="Huang X."/>
            <person name="Wang R."/>
            <person name="Lv J."/>
            <person name="Li Y."/>
            <person name="Zhang Z."/>
            <person name="Liu B."/>
            <person name="Lu W."/>
            <person name="Hui Y."/>
            <person name="Liang J."/>
            <person name="Zhou Z."/>
            <person name="Hou R."/>
            <person name="Li X."/>
            <person name="Liu Y."/>
            <person name="Li H."/>
            <person name="Ning X."/>
            <person name="Lin Y."/>
            <person name="Zhao L."/>
            <person name="Xing Q."/>
            <person name="Dou J."/>
            <person name="Li Y."/>
            <person name="Mao J."/>
            <person name="Guo H."/>
            <person name="Dou H."/>
            <person name="Li T."/>
            <person name="Mu C."/>
            <person name="Jiang W."/>
            <person name="Fu Q."/>
            <person name="Fu X."/>
            <person name="Miao Y."/>
            <person name="Liu J."/>
            <person name="Yu Q."/>
            <person name="Li R."/>
            <person name="Liao H."/>
            <person name="Li X."/>
            <person name="Kong Y."/>
            <person name="Jiang Z."/>
            <person name="Chourrout D."/>
            <person name="Li R."/>
            <person name="Bao Z."/>
        </authorList>
    </citation>
    <scope>NUCLEOTIDE SEQUENCE [LARGE SCALE GENOMIC DNA]</scope>
    <source>
        <strain evidence="10 11">PY_sf001</strain>
    </source>
</reference>
<keyword evidence="6" id="KW-0863">Zinc-finger</keyword>
<evidence type="ECO:0000256" key="1">
    <source>
        <dbReference type="ARBA" id="ARBA00001798"/>
    </source>
</evidence>
<dbReference type="PROSITE" id="PS51873">
    <property type="entry name" value="TRIAD"/>
    <property type="match status" value="1"/>
</dbReference>
<evidence type="ECO:0000313" key="10">
    <source>
        <dbReference type="EMBL" id="OWF38825.1"/>
    </source>
</evidence>
<dbReference type="InterPro" id="IPR031127">
    <property type="entry name" value="E3_UB_ligase_RBR"/>
</dbReference>
<protein>
    <recommendedName>
        <fullName evidence="2">RBR-type E3 ubiquitin transferase</fullName>
        <ecNumber evidence="2">2.3.2.31</ecNumber>
    </recommendedName>
</protein>
<evidence type="ECO:0000256" key="5">
    <source>
        <dbReference type="ARBA" id="ARBA00022737"/>
    </source>
</evidence>